<evidence type="ECO:0000313" key="2">
    <source>
        <dbReference type="EMBL" id="ACP34104.1"/>
    </source>
</evidence>
<dbReference type="Pfam" id="PF01844">
    <property type="entry name" value="HNH"/>
    <property type="match status" value="1"/>
</dbReference>
<reference evidence="2 3" key="1">
    <citation type="journal article" date="2010" name="BMC Genomics">
        <title>Complete genome sequence and lifestyle of black-pigmented Corynebacterium aurimucosum ATCC 700975 (formerly C. nigricans CN-1) isolated from a vaginal swab of a woman with spontaneous abortion.</title>
        <authorList>
            <person name="Trost E."/>
            <person name="Gotker S."/>
            <person name="Schneider J."/>
            <person name="Schneiker-Bekel S."/>
            <person name="Szczepanowski R."/>
            <person name="Tilker A."/>
            <person name="Viehoever P."/>
            <person name="Arnold W."/>
            <person name="Bekel T."/>
            <person name="Blom J."/>
            <person name="Gartemann K.H."/>
            <person name="Linke B."/>
            <person name="Goesmann A."/>
            <person name="Puhler A."/>
            <person name="Shukla S.K."/>
            <person name="Tauch A."/>
        </authorList>
    </citation>
    <scope>NUCLEOTIDE SEQUENCE [LARGE SCALE GENOMIC DNA]</scope>
    <source>
        <strain evidence="3">ATCC 700975 / DSM 44827 / CIP 107346 / CN-1</strain>
    </source>
</reference>
<dbReference type="GO" id="GO:0003676">
    <property type="term" value="F:nucleic acid binding"/>
    <property type="evidence" value="ECO:0007669"/>
    <property type="project" value="InterPro"/>
</dbReference>
<dbReference type="Gene3D" id="1.10.30.50">
    <property type="match status" value="1"/>
</dbReference>
<dbReference type="HOGENOM" id="CLU_2011384_0_0_11"/>
<organism evidence="2 3">
    <name type="scientific">Corynebacterium aurimucosum (strain ATCC 700975 / DSM 44827 / CIP 107346 / CN-1)</name>
    <name type="common">Corynebacterium nigricans</name>
    <dbReference type="NCBI Taxonomy" id="548476"/>
    <lineage>
        <taxon>Bacteria</taxon>
        <taxon>Bacillati</taxon>
        <taxon>Actinomycetota</taxon>
        <taxon>Actinomycetes</taxon>
        <taxon>Mycobacteriales</taxon>
        <taxon>Corynebacteriaceae</taxon>
        <taxon>Corynebacterium</taxon>
    </lineage>
</organism>
<name>C3PKY8_CORA7</name>
<dbReference type="GeneID" id="71201363"/>
<accession>C3PKY8</accession>
<dbReference type="CDD" id="cd00085">
    <property type="entry name" value="HNHc"/>
    <property type="match status" value="1"/>
</dbReference>
<gene>
    <name evidence="2" type="ordered locus">cauri_2513</name>
</gene>
<feature type="domain" description="HNH" evidence="1">
    <location>
        <begin position="1"/>
        <end position="31"/>
    </location>
</feature>
<dbReference type="EMBL" id="CP001601">
    <property type="protein sequence ID" value="ACP34104.1"/>
    <property type="molecule type" value="Genomic_DNA"/>
</dbReference>
<protein>
    <recommendedName>
        <fullName evidence="1">HNH domain-containing protein</fullName>
    </recommendedName>
</protein>
<proteinExistence type="predicted"/>
<dbReference type="RefSeq" id="WP_012715384.1">
    <property type="nucleotide sequence ID" value="NC_012590.1"/>
</dbReference>
<dbReference type="GO" id="GO:0008270">
    <property type="term" value="F:zinc ion binding"/>
    <property type="evidence" value="ECO:0007669"/>
    <property type="project" value="InterPro"/>
</dbReference>
<dbReference type="AlphaFoldDB" id="C3PKY8"/>
<dbReference type="InterPro" id="IPR003615">
    <property type="entry name" value="HNH_nuc"/>
</dbReference>
<keyword evidence="3" id="KW-1185">Reference proteome</keyword>
<dbReference type="Proteomes" id="UP000002077">
    <property type="component" value="Chromosome"/>
</dbReference>
<sequence length="123" mass="13802">MDHRINYSDGGQTHASNLVALCQHHHNMKTDGRAFYILDPVTGDVVWLFEDGTWAVTEATGPLAPASKVWARTIAEDVISHRRKMHEEAKALKVELDGGEMVEIFDRTDPADRYSSGHEDIPF</sequence>
<dbReference type="KEGG" id="car:cauri_2513"/>
<evidence type="ECO:0000313" key="3">
    <source>
        <dbReference type="Proteomes" id="UP000002077"/>
    </source>
</evidence>
<evidence type="ECO:0000259" key="1">
    <source>
        <dbReference type="Pfam" id="PF01844"/>
    </source>
</evidence>
<dbReference type="InterPro" id="IPR002711">
    <property type="entry name" value="HNH"/>
</dbReference>
<dbReference type="GO" id="GO:0004519">
    <property type="term" value="F:endonuclease activity"/>
    <property type="evidence" value="ECO:0007669"/>
    <property type="project" value="InterPro"/>
</dbReference>
<dbReference type="eggNOG" id="COG1403">
    <property type="taxonomic scope" value="Bacteria"/>
</dbReference>